<sequence>MTRPSADQLASANWFKSTHSAANNECVEVAMAGAWVCVRDSTDPHGPMLSFTASAFASFVEDVQRNNIASGIGA</sequence>
<evidence type="ECO:0000259" key="1">
    <source>
        <dbReference type="Pfam" id="PF04149"/>
    </source>
</evidence>
<feature type="domain" description="DUF397" evidence="1">
    <location>
        <begin position="12"/>
        <end position="63"/>
    </location>
</feature>
<dbReference type="InterPro" id="IPR007278">
    <property type="entry name" value="DUF397"/>
</dbReference>
<name>A0ABT5Z793_9ACTN</name>
<reference evidence="2 3" key="1">
    <citation type="submission" date="2023-03" db="EMBL/GenBank/DDBJ databases">
        <title>Draft genome sequence of type strain Streptomyces ferralitis JCM 14344.</title>
        <authorList>
            <person name="Klaysubun C."/>
            <person name="Duangmal K."/>
        </authorList>
    </citation>
    <scope>NUCLEOTIDE SEQUENCE [LARGE SCALE GENOMIC DNA]</scope>
    <source>
        <strain evidence="2 3">JCM 14344</strain>
    </source>
</reference>
<dbReference type="RefSeq" id="WP_275819537.1">
    <property type="nucleotide sequence ID" value="NZ_BAAANM010000028.1"/>
</dbReference>
<proteinExistence type="predicted"/>
<dbReference type="Pfam" id="PF04149">
    <property type="entry name" value="DUF397"/>
    <property type="match status" value="1"/>
</dbReference>
<accession>A0ABT5Z793</accession>
<dbReference type="EMBL" id="JARHTQ010000025">
    <property type="protein sequence ID" value="MDF2259684.1"/>
    <property type="molecule type" value="Genomic_DNA"/>
</dbReference>
<dbReference type="Proteomes" id="UP001220022">
    <property type="component" value="Unassembled WGS sequence"/>
</dbReference>
<organism evidence="2 3">
    <name type="scientific">Streptantibioticus ferralitis</name>
    <dbReference type="NCBI Taxonomy" id="236510"/>
    <lineage>
        <taxon>Bacteria</taxon>
        <taxon>Bacillati</taxon>
        <taxon>Actinomycetota</taxon>
        <taxon>Actinomycetes</taxon>
        <taxon>Kitasatosporales</taxon>
        <taxon>Streptomycetaceae</taxon>
        <taxon>Streptantibioticus</taxon>
    </lineage>
</organism>
<keyword evidence="3" id="KW-1185">Reference proteome</keyword>
<comment type="caution">
    <text evidence="2">The sequence shown here is derived from an EMBL/GenBank/DDBJ whole genome shotgun (WGS) entry which is preliminary data.</text>
</comment>
<evidence type="ECO:0000313" key="3">
    <source>
        <dbReference type="Proteomes" id="UP001220022"/>
    </source>
</evidence>
<gene>
    <name evidence="2" type="ORF">P2L57_29380</name>
</gene>
<protein>
    <submittedName>
        <fullName evidence="2">DUF397 domain-containing protein</fullName>
    </submittedName>
</protein>
<evidence type="ECO:0000313" key="2">
    <source>
        <dbReference type="EMBL" id="MDF2259684.1"/>
    </source>
</evidence>